<dbReference type="Gene3D" id="1.10.510.10">
    <property type="entry name" value="Transferase(Phosphotransferase) domain 1"/>
    <property type="match status" value="1"/>
</dbReference>
<organism evidence="4">
    <name type="scientific">Naegleria gruberi</name>
    <name type="common">Amoeba</name>
    <dbReference type="NCBI Taxonomy" id="5762"/>
    <lineage>
        <taxon>Eukaryota</taxon>
        <taxon>Discoba</taxon>
        <taxon>Heterolobosea</taxon>
        <taxon>Tetramitia</taxon>
        <taxon>Eutetramitia</taxon>
        <taxon>Vahlkampfiidae</taxon>
        <taxon>Naegleria</taxon>
    </lineage>
</organism>
<evidence type="ECO:0000256" key="1">
    <source>
        <dbReference type="SAM" id="MobiDB-lite"/>
    </source>
</evidence>
<dbReference type="GO" id="GO:0005737">
    <property type="term" value="C:cytoplasm"/>
    <property type="evidence" value="ECO:0007669"/>
    <property type="project" value="TreeGrafter"/>
</dbReference>
<dbReference type="Pfam" id="PF00069">
    <property type="entry name" value="Pkinase"/>
    <property type="match status" value="1"/>
</dbReference>
<keyword evidence="4" id="KW-1185">Reference proteome</keyword>
<dbReference type="Proteomes" id="UP000006671">
    <property type="component" value="Unassembled WGS sequence"/>
</dbReference>
<dbReference type="PANTHER" id="PTHR44167:SF24">
    <property type="entry name" value="SERINE_THREONINE-PROTEIN KINASE CHK2"/>
    <property type="match status" value="1"/>
</dbReference>
<dbReference type="InParanoid" id="D2VT92"/>
<dbReference type="GO" id="GO:0004674">
    <property type="term" value="F:protein serine/threonine kinase activity"/>
    <property type="evidence" value="ECO:0007669"/>
    <property type="project" value="TreeGrafter"/>
</dbReference>
<gene>
    <name evidence="3" type="ORF">NAEGRDRAFT_52069</name>
</gene>
<evidence type="ECO:0000313" key="3">
    <source>
        <dbReference type="EMBL" id="EFC39891.1"/>
    </source>
</evidence>
<feature type="region of interest" description="Disordered" evidence="1">
    <location>
        <begin position="303"/>
        <end position="327"/>
    </location>
</feature>
<dbReference type="GeneID" id="8854374"/>
<dbReference type="PROSITE" id="PS50011">
    <property type="entry name" value="PROTEIN_KINASE_DOM"/>
    <property type="match status" value="1"/>
</dbReference>
<evidence type="ECO:0000313" key="4">
    <source>
        <dbReference type="Proteomes" id="UP000006671"/>
    </source>
</evidence>
<protein>
    <submittedName>
        <fullName evidence="3">Predicted protein</fullName>
    </submittedName>
</protein>
<accession>D2VT92</accession>
<dbReference type="VEuPathDB" id="AmoebaDB:NAEGRDRAFT_52069"/>
<sequence length="327" mass="37819">MAQEFDDKFMSLFEKSFSPENIKEQLATFTLPKSWCTNNLVEKRKLLAVSRILDIEFSDEVDVCLSAAKEHVFIIKEFRNEIDKLVDNIVMGEEVGNGITSTTITLLDRFDLPISPETVLQLISCFTNPKSNTLKSVDNKFTKLLQLTSLFNFKRNENRAKFIDFELSKSFLTVTDDLAYDVHDELLQSTSGTYFYNPPEKGKGQDHCIHPKSDIYSLGKVFMEILLGRLLEKHALLSKITNPRVKEEYFDIVHIKLHELIKEMIKIERKSRPSAEQCLQIIGLNPSIDTFDYDQIFNSTSTLTDENDKTKRKSEKENENPYKKQKH</sequence>
<dbReference type="EMBL" id="GG738896">
    <property type="protein sequence ID" value="EFC39891.1"/>
    <property type="molecule type" value="Genomic_DNA"/>
</dbReference>
<dbReference type="InterPro" id="IPR011009">
    <property type="entry name" value="Kinase-like_dom_sf"/>
</dbReference>
<dbReference type="GO" id="GO:0005634">
    <property type="term" value="C:nucleus"/>
    <property type="evidence" value="ECO:0007669"/>
    <property type="project" value="TreeGrafter"/>
</dbReference>
<dbReference type="KEGG" id="ngr:NAEGRDRAFT_52069"/>
<dbReference type="InterPro" id="IPR000719">
    <property type="entry name" value="Prot_kinase_dom"/>
</dbReference>
<feature type="domain" description="Protein kinase" evidence="2">
    <location>
        <begin position="1"/>
        <end position="288"/>
    </location>
</feature>
<dbReference type="SUPFAM" id="SSF56112">
    <property type="entry name" value="Protein kinase-like (PK-like)"/>
    <property type="match status" value="1"/>
</dbReference>
<dbReference type="GO" id="GO:0005524">
    <property type="term" value="F:ATP binding"/>
    <property type="evidence" value="ECO:0007669"/>
    <property type="project" value="InterPro"/>
</dbReference>
<dbReference type="PANTHER" id="PTHR44167">
    <property type="entry name" value="OVARIAN-SPECIFIC SERINE/THREONINE-PROTEIN KINASE LOK-RELATED"/>
    <property type="match status" value="1"/>
</dbReference>
<dbReference type="GO" id="GO:0044773">
    <property type="term" value="P:mitotic DNA damage checkpoint signaling"/>
    <property type="evidence" value="ECO:0007669"/>
    <property type="project" value="TreeGrafter"/>
</dbReference>
<reference evidence="3 4" key="1">
    <citation type="journal article" date="2010" name="Cell">
        <title>The genome of Naegleria gruberi illuminates early eukaryotic versatility.</title>
        <authorList>
            <person name="Fritz-Laylin L.K."/>
            <person name="Prochnik S.E."/>
            <person name="Ginger M.L."/>
            <person name="Dacks J.B."/>
            <person name="Carpenter M.L."/>
            <person name="Field M.C."/>
            <person name="Kuo A."/>
            <person name="Paredez A."/>
            <person name="Chapman J."/>
            <person name="Pham J."/>
            <person name="Shu S."/>
            <person name="Neupane R."/>
            <person name="Cipriano M."/>
            <person name="Mancuso J."/>
            <person name="Tu H."/>
            <person name="Salamov A."/>
            <person name="Lindquist E."/>
            <person name="Shapiro H."/>
            <person name="Lucas S."/>
            <person name="Grigoriev I.V."/>
            <person name="Cande W.Z."/>
            <person name="Fulton C."/>
            <person name="Rokhsar D.S."/>
            <person name="Dawson S.C."/>
        </authorList>
    </citation>
    <scope>NUCLEOTIDE SEQUENCE [LARGE SCALE GENOMIC DNA]</scope>
    <source>
        <strain evidence="3 4">NEG-M</strain>
    </source>
</reference>
<name>D2VT92_NAEGR</name>
<feature type="compositionally biased region" description="Basic and acidic residues" evidence="1">
    <location>
        <begin position="306"/>
        <end position="327"/>
    </location>
</feature>
<dbReference type="AlphaFoldDB" id="D2VT92"/>
<dbReference type="RefSeq" id="XP_002672635.1">
    <property type="nucleotide sequence ID" value="XM_002672589.1"/>
</dbReference>
<proteinExistence type="predicted"/>
<evidence type="ECO:0000259" key="2">
    <source>
        <dbReference type="PROSITE" id="PS50011"/>
    </source>
</evidence>